<keyword evidence="4" id="KW-1185">Reference proteome</keyword>
<name>A0AAV5AME6_9AGAM</name>
<accession>A0AAV5AME6</accession>
<dbReference type="SUPFAM" id="SSF56112">
    <property type="entry name" value="Protein kinase-like (PK-like)"/>
    <property type="match status" value="1"/>
</dbReference>
<feature type="domain" description="Fungal-type protein kinase" evidence="2">
    <location>
        <begin position="196"/>
        <end position="460"/>
    </location>
</feature>
<sequence length="838" mass="95468">MVVQGATYARSMFHAQRNRRFVLMIFYNHRLGRVSFGLFTPAWLCLSTNHHDLHNEGGQRGFIQDMAQIWSCKDRWSAGFEDSCNNVQCYLERFGTFSYGGNICYRTSLRGRRTRVDLIINGEIWTDKRPVQNEYVMRPVQHQNEYYLSAEPQSGPLRFSARLAEKRLALSKGQGVNSPSELPIPFIKPDPKYTTLILKDSWPLHSRETREAEVFEISENNDNNKGKGDESDEHENEEHQEFGIPIILGCFSVTNSKGEVSDTASIFPEGEISFPTIWNDDGPELSSNLQTVESKPKSKQSSNPPITVELNEPEERVHVRLLISTQGVPLEHARGPRQLLQAVLHAMIGYSVIFRRRWLHRDVSIGNVLLMKTPKKRKRIVGFENILTNDILEKYFKEYAGFITDGDLAVNWNIPDRERAKQRSGTPPFMSCELLRSMNQEAFHSAIDDLESFVWVLFWAILSVMQLREAKFSQDEERYWTSLKSRDLFTLRTKREFPDTLFKQQIALSEQEEQEPGDLPVENAPSPAFAPFVGIIRNWLLLAFSDEMLLSKHRLQRVSVAQHERIVQEWIGHVEAIGKADSEYQETQLQSQSYFPNSVTFEDNSEESKSLRGNKSDYKSLGKTVLYHNTTTISFLRMDDKTYAINESLEGSTMLSEGSSVSRFPTFNFSLDGIAGLSSVVSTARQKQRFMKMNLLVGILEVDGPMYVTSKLKGNSEEMGLLKLIIGDDGGQVCRIVVWRETAELWGGLLPDGAALRRGDIVYFENIALTNTSVQKDSPLIQLVASPNHKSTAQICYRINGSTKEDMAFKPDLRLAQSIPCVRRVGEMVAWMQSTVYT</sequence>
<comment type="caution">
    <text evidence="3">The sequence shown here is derived from an EMBL/GenBank/DDBJ whole genome shotgun (WGS) entry which is preliminary data.</text>
</comment>
<dbReference type="InterPro" id="IPR011009">
    <property type="entry name" value="Kinase-like_dom_sf"/>
</dbReference>
<gene>
    <name evidence="3" type="ORF">Clacol_010135</name>
</gene>
<dbReference type="AlphaFoldDB" id="A0AAV5AME6"/>
<protein>
    <recommendedName>
        <fullName evidence="2">Fungal-type protein kinase domain-containing protein</fullName>
    </recommendedName>
</protein>
<proteinExistence type="predicted"/>
<dbReference type="PANTHER" id="PTHR38248">
    <property type="entry name" value="FUNK1 6"/>
    <property type="match status" value="1"/>
</dbReference>
<dbReference type="InterPro" id="IPR040976">
    <property type="entry name" value="Pkinase_fungal"/>
</dbReference>
<dbReference type="PANTHER" id="PTHR38248:SF2">
    <property type="entry name" value="FUNK1 11"/>
    <property type="match status" value="1"/>
</dbReference>
<organism evidence="3 4">
    <name type="scientific">Clathrus columnatus</name>
    <dbReference type="NCBI Taxonomy" id="1419009"/>
    <lineage>
        <taxon>Eukaryota</taxon>
        <taxon>Fungi</taxon>
        <taxon>Dikarya</taxon>
        <taxon>Basidiomycota</taxon>
        <taxon>Agaricomycotina</taxon>
        <taxon>Agaricomycetes</taxon>
        <taxon>Phallomycetidae</taxon>
        <taxon>Phallales</taxon>
        <taxon>Clathraceae</taxon>
        <taxon>Clathrus</taxon>
    </lineage>
</organism>
<dbReference type="EMBL" id="BPWL01000011">
    <property type="protein sequence ID" value="GJJ15857.1"/>
    <property type="molecule type" value="Genomic_DNA"/>
</dbReference>
<reference evidence="3" key="1">
    <citation type="submission" date="2021-10" db="EMBL/GenBank/DDBJ databases">
        <title>De novo Genome Assembly of Clathrus columnatus (Basidiomycota, Fungi) Using Illumina and Nanopore Sequence Data.</title>
        <authorList>
            <person name="Ogiso-Tanaka E."/>
            <person name="Itagaki H."/>
            <person name="Hosoya T."/>
            <person name="Hosaka K."/>
        </authorList>
    </citation>
    <scope>NUCLEOTIDE SEQUENCE</scope>
    <source>
        <strain evidence="3">MO-923</strain>
    </source>
</reference>
<feature type="region of interest" description="Disordered" evidence="1">
    <location>
        <begin position="214"/>
        <end position="238"/>
    </location>
</feature>
<evidence type="ECO:0000259" key="2">
    <source>
        <dbReference type="Pfam" id="PF17667"/>
    </source>
</evidence>
<evidence type="ECO:0000313" key="4">
    <source>
        <dbReference type="Proteomes" id="UP001050691"/>
    </source>
</evidence>
<dbReference type="Pfam" id="PF17667">
    <property type="entry name" value="Pkinase_fungal"/>
    <property type="match status" value="1"/>
</dbReference>
<evidence type="ECO:0000256" key="1">
    <source>
        <dbReference type="SAM" id="MobiDB-lite"/>
    </source>
</evidence>
<dbReference type="Gene3D" id="1.10.510.10">
    <property type="entry name" value="Transferase(Phosphotransferase) domain 1"/>
    <property type="match status" value="1"/>
</dbReference>
<feature type="region of interest" description="Disordered" evidence="1">
    <location>
        <begin position="278"/>
        <end position="307"/>
    </location>
</feature>
<dbReference type="Proteomes" id="UP001050691">
    <property type="component" value="Unassembled WGS sequence"/>
</dbReference>
<evidence type="ECO:0000313" key="3">
    <source>
        <dbReference type="EMBL" id="GJJ15857.1"/>
    </source>
</evidence>